<feature type="non-terminal residue" evidence="1">
    <location>
        <position position="1"/>
    </location>
</feature>
<sequence>SPYDSGWILKIEYTDKLEIDDLLLVEDYKRIAEAEN</sequence>
<dbReference type="Gene3D" id="2.40.50.100">
    <property type="match status" value="1"/>
</dbReference>
<dbReference type="SUPFAM" id="SSF51230">
    <property type="entry name" value="Single hybrid motif"/>
    <property type="match status" value="1"/>
</dbReference>
<name>X0YZF7_9ZZZZ</name>
<proteinExistence type="predicted"/>
<evidence type="ECO:0008006" key="2">
    <source>
        <dbReference type="Google" id="ProtNLM"/>
    </source>
</evidence>
<accession>X0YZF7</accession>
<dbReference type="InterPro" id="IPR011053">
    <property type="entry name" value="Single_hybrid_motif"/>
</dbReference>
<gene>
    <name evidence="1" type="ORF">S01H4_18732</name>
</gene>
<reference evidence="1" key="1">
    <citation type="journal article" date="2014" name="Front. Microbiol.">
        <title>High frequency of phylogenetically diverse reductive dehalogenase-homologous genes in deep subseafloor sedimentary metagenomes.</title>
        <authorList>
            <person name="Kawai M."/>
            <person name="Futagami T."/>
            <person name="Toyoda A."/>
            <person name="Takaki Y."/>
            <person name="Nishi S."/>
            <person name="Hori S."/>
            <person name="Arai W."/>
            <person name="Tsubouchi T."/>
            <person name="Morono Y."/>
            <person name="Uchiyama I."/>
            <person name="Ito T."/>
            <person name="Fujiyama A."/>
            <person name="Inagaki F."/>
            <person name="Takami H."/>
        </authorList>
    </citation>
    <scope>NUCLEOTIDE SEQUENCE</scope>
    <source>
        <strain evidence="1">Expedition CK06-06</strain>
    </source>
</reference>
<comment type="caution">
    <text evidence="1">The sequence shown here is derived from an EMBL/GenBank/DDBJ whole genome shotgun (WGS) entry which is preliminary data.</text>
</comment>
<dbReference type="EMBL" id="BART01008313">
    <property type="protein sequence ID" value="GAG53633.1"/>
    <property type="molecule type" value="Genomic_DNA"/>
</dbReference>
<evidence type="ECO:0000313" key="1">
    <source>
        <dbReference type="EMBL" id="GAG53633.1"/>
    </source>
</evidence>
<protein>
    <recommendedName>
        <fullName evidence="2">Lipoyl-binding domain-containing protein</fullName>
    </recommendedName>
</protein>
<dbReference type="AlphaFoldDB" id="X0YZF7"/>
<organism evidence="1">
    <name type="scientific">marine sediment metagenome</name>
    <dbReference type="NCBI Taxonomy" id="412755"/>
    <lineage>
        <taxon>unclassified sequences</taxon>
        <taxon>metagenomes</taxon>
        <taxon>ecological metagenomes</taxon>
    </lineage>
</organism>